<dbReference type="Proteomes" id="UP001620626">
    <property type="component" value="Unassembled WGS sequence"/>
</dbReference>
<feature type="compositionally biased region" description="Low complexity" evidence="1">
    <location>
        <begin position="177"/>
        <end position="190"/>
    </location>
</feature>
<dbReference type="EMBL" id="JBICBT010000342">
    <property type="protein sequence ID" value="KAL3116875.1"/>
    <property type="molecule type" value="Genomic_DNA"/>
</dbReference>
<feature type="compositionally biased region" description="Basic residues" evidence="1">
    <location>
        <begin position="468"/>
        <end position="481"/>
    </location>
</feature>
<feature type="region of interest" description="Disordered" evidence="1">
    <location>
        <begin position="235"/>
        <end position="254"/>
    </location>
</feature>
<protein>
    <submittedName>
        <fullName evidence="2">Uncharacterized protein</fullName>
    </submittedName>
</protein>
<reference evidence="2 3" key="1">
    <citation type="submission" date="2024-10" db="EMBL/GenBank/DDBJ databases">
        <authorList>
            <person name="Kim D."/>
        </authorList>
    </citation>
    <scope>NUCLEOTIDE SEQUENCE [LARGE SCALE GENOMIC DNA]</scope>
    <source>
        <strain evidence="2">BH-2024</strain>
    </source>
</reference>
<gene>
    <name evidence="2" type="ORF">niasHT_003399</name>
</gene>
<feature type="region of interest" description="Disordered" evidence="1">
    <location>
        <begin position="413"/>
        <end position="481"/>
    </location>
</feature>
<comment type="caution">
    <text evidence="2">The sequence shown here is derived from an EMBL/GenBank/DDBJ whole genome shotgun (WGS) entry which is preliminary data.</text>
</comment>
<feature type="region of interest" description="Disordered" evidence="1">
    <location>
        <begin position="264"/>
        <end position="344"/>
    </location>
</feature>
<feature type="compositionally biased region" description="Basic and acidic residues" evidence="1">
    <location>
        <begin position="285"/>
        <end position="306"/>
    </location>
</feature>
<feature type="region of interest" description="Disordered" evidence="1">
    <location>
        <begin position="1"/>
        <end position="21"/>
    </location>
</feature>
<evidence type="ECO:0000313" key="3">
    <source>
        <dbReference type="Proteomes" id="UP001620626"/>
    </source>
</evidence>
<evidence type="ECO:0000256" key="1">
    <source>
        <dbReference type="SAM" id="MobiDB-lite"/>
    </source>
</evidence>
<accession>A0ABD2LQE8</accession>
<keyword evidence="3" id="KW-1185">Reference proteome</keyword>
<dbReference type="AlphaFoldDB" id="A0ABD2LQE8"/>
<feature type="compositionally biased region" description="Basic residues" evidence="1">
    <location>
        <begin position="449"/>
        <end position="460"/>
    </location>
</feature>
<evidence type="ECO:0000313" key="2">
    <source>
        <dbReference type="EMBL" id="KAL3116875.1"/>
    </source>
</evidence>
<sequence>MTTKRGPTGDPQLGVSSKPLASEEAMRMLAKGRKTMAAKRLSNAESEPWTMAAQIHRTEALRIAYEGRSPTVQCAVGKTAYSLWPWHCASAIWRREKEFPSPRTCHQPLEAANMARENQWGFSRMLFPWPLSHDQKANLIEELRPFNGSKTYLRAWICHVPPSLAFSKMPKPIKMASSSSSSSCSSYGSDTSEEPPPPPPPRKKAVELFNIAAATPERDAKSGRNFSVRDFIDAEAKEESSSKRMPTCSACQLSGHRRGAKACPLYVPPQKERTAAASRPGTSNTRRDSPEEGEITADKAGRDRPPVRAPSKGWRAEPSISPPRKTGDTNKQRGRSRTLRRFPMDTILKAMGPIAPIKKIPAQDNAGTVANTQPPKAALDLVAILGELSALRASVAYLTAEQARLAQFIRHRLGTPPNMSGGNATPCGPGRRRHHQRQPSSEDDERPTQKRAKHHHHRRSPSPDTQHKPKKERRHHREEFR</sequence>
<organism evidence="2 3">
    <name type="scientific">Heterodera trifolii</name>
    <dbReference type="NCBI Taxonomy" id="157864"/>
    <lineage>
        <taxon>Eukaryota</taxon>
        <taxon>Metazoa</taxon>
        <taxon>Ecdysozoa</taxon>
        <taxon>Nematoda</taxon>
        <taxon>Chromadorea</taxon>
        <taxon>Rhabditida</taxon>
        <taxon>Tylenchina</taxon>
        <taxon>Tylenchomorpha</taxon>
        <taxon>Tylenchoidea</taxon>
        <taxon>Heteroderidae</taxon>
        <taxon>Heteroderinae</taxon>
        <taxon>Heterodera</taxon>
    </lineage>
</organism>
<proteinExistence type="predicted"/>
<feature type="region of interest" description="Disordered" evidence="1">
    <location>
        <begin position="177"/>
        <end position="204"/>
    </location>
</feature>
<name>A0ABD2LQE8_9BILA</name>